<feature type="transmembrane region" description="Helical" evidence="6">
    <location>
        <begin position="44"/>
        <end position="67"/>
    </location>
</feature>
<feature type="transmembrane region" description="Helical" evidence="6">
    <location>
        <begin position="318"/>
        <end position="339"/>
    </location>
</feature>
<dbReference type="InterPro" id="IPR036259">
    <property type="entry name" value="MFS_trans_sf"/>
</dbReference>
<feature type="transmembrane region" description="Helical" evidence="6">
    <location>
        <begin position="168"/>
        <end position="190"/>
    </location>
</feature>
<dbReference type="InterPro" id="IPR011701">
    <property type="entry name" value="MFS"/>
</dbReference>
<dbReference type="PANTHER" id="PTHR23501:SF154">
    <property type="entry name" value="MULTIDRUG-EFFLUX TRANSPORTER RV1634-RELATED"/>
    <property type="match status" value="1"/>
</dbReference>
<evidence type="ECO:0000313" key="8">
    <source>
        <dbReference type="EMBL" id="MFC4626829.1"/>
    </source>
</evidence>
<keyword evidence="4 6" id="KW-0472">Membrane</keyword>
<keyword evidence="9" id="KW-1185">Reference proteome</keyword>
<feature type="region of interest" description="Disordered" evidence="5">
    <location>
        <begin position="1"/>
        <end position="35"/>
    </location>
</feature>
<evidence type="ECO:0000256" key="1">
    <source>
        <dbReference type="ARBA" id="ARBA00004651"/>
    </source>
</evidence>
<protein>
    <submittedName>
        <fullName evidence="8">MFS transporter</fullName>
    </submittedName>
</protein>
<feature type="transmembrane region" description="Helical" evidence="6">
    <location>
        <begin position="79"/>
        <end position="98"/>
    </location>
</feature>
<feature type="transmembrane region" description="Helical" evidence="6">
    <location>
        <begin position="446"/>
        <end position="468"/>
    </location>
</feature>
<dbReference type="PROSITE" id="PS50850">
    <property type="entry name" value="MFS"/>
    <property type="match status" value="1"/>
</dbReference>
<comment type="subcellular location">
    <subcellularLocation>
        <location evidence="1">Cell membrane</location>
        <topology evidence="1">Multi-pass membrane protein</topology>
    </subcellularLocation>
</comment>
<feature type="transmembrane region" description="Helical" evidence="6">
    <location>
        <begin position="196"/>
        <end position="214"/>
    </location>
</feature>
<feature type="transmembrane region" description="Helical" evidence="6">
    <location>
        <begin position="474"/>
        <end position="495"/>
    </location>
</feature>
<evidence type="ECO:0000259" key="7">
    <source>
        <dbReference type="PROSITE" id="PS50850"/>
    </source>
</evidence>
<evidence type="ECO:0000256" key="4">
    <source>
        <dbReference type="ARBA" id="ARBA00023136"/>
    </source>
</evidence>
<evidence type="ECO:0000256" key="6">
    <source>
        <dbReference type="SAM" id="Phobius"/>
    </source>
</evidence>
<dbReference type="Gene3D" id="1.20.1250.20">
    <property type="entry name" value="MFS general substrate transporter like domains"/>
    <property type="match status" value="1"/>
</dbReference>
<feature type="transmembrane region" description="Helical" evidence="6">
    <location>
        <begin position="135"/>
        <end position="156"/>
    </location>
</feature>
<dbReference type="SUPFAM" id="SSF103473">
    <property type="entry name" value="MFS general substrate transporter"/>
    <property type="match status" value="1"/>
</dbReference>
<dbReference type="RefSeq" id="WP_377131310.1">
    <property type="nucleotide sequence ID" value="NZ_JBHSFI010000001.1"/>
</dbReference>
<evidence type="ECO:0000256" key="3">
    <source>
        <dbReference type="ARBA" id="ARBA00022989"/>
    </source>
</evidence>
<feature type="region of interest" description="Disordered" evidence="5">
    <location>
        <begin position="262"/>
        <end position="291"/>
    </location>
</feature>
<proteinExistence type="predicted"/>
<keyword evidence="2 6" id="KW-0812">Transmembrane</keyword>
<dbReference type="InterPro" id="IPR020846">
    <property type="entry name" value="MFS_dom"/>
</dbReference>
<feature type="compositionally biased region" description="Pro residues" evidence="5">
    <location>
        <begin position="1"/>
        <end position="10"/>
    </location>
</feature>
<feature type="transmembrane region" description="Helical" evidence="6">
    <location>
        <begin position="110"/>
        <end position="129"/>
    </location>
</feature>
<dbReference type="PRINTS" id="PR01036">
    <property type="entry name" value="TCRTETB"/>
</dbReference>
<evidence type="ECO:0000313" key="9">
    <source>
        <dbReference type="Proteomes" id="UP001596011"/>
    </source>
</evidence>
<accession>A0ABV9HA97</accession>
<evidence type="ECO:0000256" key="2">
    <source>
        <dbReference type="ARBA" id="ARBA00022692"/>
    </source>
</evidence>
<dbReference type="Pfam" id="PF07690">
    <property type="entry name" value="MFS_1"/>
    <property type="match status" value="1"/>
</dbReference>
<dbReference type="PANTHER" id="PTHR23501">
    <property type="entry name" value="MAJOR FACILITATOR SUPERFAMILY"/>
    <property type="match status" value="1"/>
</dbReference>
<feature type="domain" description="Major facilitator superfamily (MFS) profile" evidence="7">
    <location>
        <begin position="45"/>
        <end position="499"/>
    </location>
</feature>
<sequence length="503" mass="49760">MTGTVPPSPSGSPSATPPGTDSAAPSDLAPPAPSGTLSRAAQRLVLAGMVALCSLGAFEALAVSTAMPTVAVELDGLRYYTLAFAVTFATSVVGMLAAGRWCDRSGPTPAMWTGVALFVVGLVVAGTATDIGTLVAGRAVQGVGNGLYGVALYVLVARVFAAERHPAVFSAFAAAWVVPAIVGPGLAGLLVDHVGWRWVFLGAAALTVPAALLMRPGLTAARGDRPDPAGGSVSDGAVSNGAVSNGAAANSVVISDDTASNGAASEDLAPVGPTPKGSSTNGDRGGAAAVDQPGAPPLHALRLILAVLRAGRGLPAVVSVRALVSAAFVGAEVLLPLLLVHERHLSPGGAGLILTVGALGWSGASWVRGRNLLHLSHAGYVRLGGGLLALGMVGAAVLVLPAVPAGVGMAFWVLSGSGMGLVYPTLSVLTLELAAPHEQGSASSALQVADAVAAAVASTATGALLWTLHDIVGLPAYAAVLGLTGLLAMMTVLLAGRTRLVRQ</sequence>
<dbReference type="EMBL" id="JBHSFI010000001">
    <property type="protein sequence ID" value="MFC4626829.1"/>
    <property type="molecule type" value="Genomic_DNA"/>
</dbReference>
<comment type="caution">
    <text evidence="8">The sequence shown here is derived from an EMBL/GenBank/DDBJ whole genome shotgun (WGS) entry which is preliminary data.</text>
</comment>
<feature type="transmembrane region" description="Helical" evidence="6">
    <location>
        <begin position="409"/>
        <end position="434"/>
    </location>
</feature>
<feature type="compositionally biased region" description="Low complexity" evidence="5">
    <location>
        <begin position="11"/>
        <end position="27"/>
    </location>
</feature>
<name>A0ABV9HA97_9MICO</name>
<organism evidence="8 9">
    <name type="scientific">Promicromonospora alba</name>
    <dbReference type="NCBI Taxonomy" id="1616110"/>
    <lineage>
        <taxon>Bacteria</taxon>
        <taxon>Bacillati</taxon>
        <taxon>Actinomycetota</taxon>
        <taxon>Actinomycetes</taxon>
        <taxon>Micrococcales</taxon>
        <taxon>Promicromonosporaceae</taxon>
        <taxon>Promicromonospora</taxon>
    </lineage>
</organism>
<feature type="transmembrane region" description="Helical" evidence="6">
    <location>
        <begin position="345"/>
        <end position="367"/>
    </location>
</feature>
<feature type="transmembrane region" description="Helical" evidence="6">
    <location>
        <begin position="379"/>
        <end position="403"/>
    </location>
</feature>
<keyword evidence="3 6" id="KW-1133">Transmembrane helix</keyword>
<gene>
    <name evidence="8" type="ORF">ACFO6V_01200</name>
</gene>
<evidence type="ECO:0000256" key="5">
    <source>
        <dbReference type="SAM" id="MobiDB-lite"/>
    </source>
</evidence>
<dbReference type="Proteomes" id="UP001596011">
    <property type="component" value="Unassembled WGS sequence"/>
</dbReference>
<reference evidence="9" key="1">
    <citation type="journal article" date="2019" name="Int. J. Syst. Evol. Microbiol.">
        <title>The Global Catalogue of Microorganisms (GCM) 10K type strain sequencing project: providing services to taxonomists for standard genome sequencing and annotation.</title>
        <authorList>
            <consortium name="The Broad Institute Genomics Platform"/>
            <consortium name="The Broad Institute Genome Sequencing Center for Infectious Disease"/>
            <person name="Wu L."/>
            <person name="Ma J."/>
        </authorList>
    </citation>
    <scope>NUCLEOTIDE SEQUENCE [LARGE SCALE GENOMIC DNA]</scope>
    <source>
        <strain evidence="9">CCUG 42722</strain>
    </source>
</reference>